<dbReference type="Proteomes" id="UP000814176">
    <property type="component" value="Unassembled WGS sequence"/>
</dbReference>
<evidence type="ECO:0000313" key="2">
    <source>
        <dbReference type="Proteomes" id="UP000814176"/>
    </source>
</evidence>
<keyword evidence="2" id="KW-1185">Reference proteome</keyword>
<evidence type="ECO:0000313" key="1">
    <source>
        <dbReference type="EMBL" id="KAH9833273.1"/>
    </source>
</evidence>
<accession>A0ABQ8K7V6</accession>
<comment type="caution">
    <text evidence="1">The sequence shown here is derived from an EMBL/GenBank/DDBJ whole genome shotgun (WGS) entry which is preliminary data.</text>
</comment>
<organism evidence="1 2">
    <name type="scientific">Rhodofomes roseus</name>
    <dbReference type="NCBI Taxonomy" id="34475"/>
    <lineage>
        <taxon>Eukaryota</taxon>
        <taxon>Fungi</taxon>
        <taxon>Dikarya</taxon>
        <taxon>Basidiomycota</taxon>
        <taxon>Agaricomycotina</taxon>
        <taxon>Agaricomycetes</taxon>
        <taxon>Polyporales</taxon>
        <taxon>Rhodofomes</taxon>
    </lineage>
</organism>
<evidence type="ECO:0008006" key="3">
    <source>
        <dbReference type="Google" id="ProtNLM"/>
    </source>
</evidence>
<sequence length="287" mass="31757">MLVKATPTGGLPVEVWDNIIGWLRNDMGPLMACSLTCRAIFPPSRRHAFCRVGLNSAADFNSLEAFLNKPNYVQHCIRSLTIRGSGRKDSKDRTFPANGQWLLRLLPKLGRLSHIRMFLFSFSIPEDLRHDVGALAPSLRTLDFMTVGSKGSDLGLFIFALDDLSTLIDIFNGTPKPLIDTSCLSFPPNLVPRHTVSTLLRQPIIPVFASQEQALSLGVLAQAWDKGAQCRLRRIAMDQVYSEATPSESIQQVLVDSKDTLEELFLECVFSRPGNDELALDLSVSTA</sequence>
<protein>
    <recommendedName>
        <fullName evidence="3">F-box domain-containing protein</fullName>
    </recommendedName>
</protein>
<gene>
    <name evidence="1" type="ORF">C8Q71DRAFT_196289</name>
</gene>
<reference evidence="1 2" key="1">
    <citation type="journal article" date="2021" name="Environ. Microbiol.">
        <title>Gene family expansions and transcriptome signatures uncover fungal adaptations to wood decay.</title>
        <authorList>
            <person name="Hage H."/>
            <person name="Miyauchi S."/>
            <person name="Viragh M."/>
            <person name="Drula E."/>
            <person name="Min B."/>
            <person name="Chaduli D."/>
            <person name="Navarro D."/>
            <person name="Favel A."/>
            <person name="Norest M."/>
            <person name="Lesage-Meessen L."/>
            <person name="Balint B."/>
            <person name="Merenyi Z."/>
            <person name="de Eugenio L."/>
            <person name="Morin E."/>
            <person name="Martinez A.T."/>
            <person name="Baldrian P."/>
            <person name="Stursova M."/>
            <person name="Martinez M.J."/>
            <person name="Novotny C."/>
            <person name="Magnuson J.K."/>
            <person name="Spatafora J.W."/>
            <person name="Maurice S."/>
            <person name="Pangilinan J."/>
            <person name="Andreopoulos W."/>
            <person name="LaButti K."/>
            <person name="Hundley H."/>
            <person name="Na H."/>
            <person name="Kuo A."/>
            <person name="Barry K."/>
            <person name="Lipzen A."/>
            <person name="Henrissat B."/>
            <person name="Riley R."/>
            <person name="Ahrendt S."/>
            <person name="Nagy L.G."/>
            <person name="Grigoriev I.V."/>
            <person name="Martin F."/>
            <person name="Rosso M.N."/>
        </authorList>
    </citation>
    <scope>NUCLEOTIDE SEQUENCE [LARGE SCALE GENOMIC DNA]</scope>
    <source>
        <strain evidence="1 2">CIRM-BRFM 1785</strain>
    </source>
</reference>
<name>A0ABQ8K7V6_9APHY</name>
<dbReference type="RefSeq" id="XP_047776039.1">
    <property type="nucleotide sequence ID" value="XM_047916911.1"/>
</dbReference>
<dbReference type="EMBL" id="JADCUA010000019">
    <property type="protein sequence ID" value="KAH9833273.1"/>
    <property type="molecule type" value="Genomic_DNA"/>
</dbReference>
<dbReference type="GeneID" id="71997643"/>
<proteinExistence type="predicted"/>